<keyword evidence="2" id="KW-1185">Reference proteome</keyword>
<dbReference type="STRING" id="1090615.SAMN04515671_3063"/>
<dbReference type="AlphaFoldDB" id="A0A1H0QFL4"/>
<protein>
    <submittedName>
        <fullName evidence="1">Uncharacterized protein</fullName>
    </submittedName>
</protein>
<accession>A0A1H0QFL4</accession>
<name>A0A1H0QFL4_9ACTN</name>
<evidence type="ECO:0000313" key="1">
    <source>
        <dbReference type="EMBL" id="SDP15519.1"/>
    </source>
</evidence>
<dbReference type="EMBL" id="LT629710">
    <property type="protein sequence ID" value="SDP15519.1"/>
    <property type="molecule type" value="Genomic_DNA"/>
</dbReference>
<reference evidence="1 2" key="1">
    <citation type="submission" date="2016-10" db="EMBL/GenBank/DDBJ databases">
        <authorList>
            <person name="de Groot N.N."/>
        </authorList>
    </citation>
    <scope>NUCLEOTIDE SEQUENCE [LARGE SCALE GENOMIC DNA]</scope>
    <source>
        <strain evidence="2">P4-7,KCTC 19426,CECT 7604</strain>
    </source>
</reference>
<proteinExistence type="predicted"/>
<dbReference type="Proteomes" id="UP000198741">
    <property type="component" value="Chromosome I"/>
</dbReference>
<gene>
    <name evidence="1" type="ORF">SAMN04515671_3063</name>
</gene>
<organism evidence="1 2">
    <name type="scientific">Nakamurella panacisegetis</name>
    <dbReference type="NCBI Taxonomy" id="1090615"/>
    <lineage>
        <taxon>Bacteria</taxon>
        <taxon>Bacillati</taxon>
        <taxon>Actinomycetota</taxon>
        <taxon>Actinomycetes</taxon>
        <taxon>Nakamurellales</taxon>
        <taxon>Nakamurellaceae</taxon>
        <taxon>Nakamurella</taxon>
    </lineage>
</organism>
<evidence type="ECO:0000313" key="2">
    <source>
        <dbReference type="Proteomes" id="UP000198741"/>
    </source>
</evidence>
<sequence length="183" mass="19374">MSGPAHGSEKAGPAEVVHKLACSAGRVDNPPAPIASGATLPDMHPPNASQAMEIPLRTGAELLERVSSLVGRAITARQVWVMFLDRQRRQMPVLIPIGDTPPRPRADMIGGLMNMISRVLDQQAPGGSAVLALERWGPSRATRSDQVWTDALIDGAERAGVELAGLFLVTSDDIRSALGSELS</sequence>